<dbReference type="EMBL" id="CP016428">
    <property type="protein sequence ID" value="ANW01971.1"/>
    <property type="molecule type" value="Genomic_DNA"/>
</dbReference>
<reference evidence="2 3" key="1">
    <citation type="submission" date="2016-07" db="EMBL/GenBank/DDBJ databases">
        <title>Complete genome sequence of Bradyrhizobium icense LMTR 13T, a potential inoculant strain isolated from lima bean (Phaseolus lunatus) in Peru.</title>
        <authorList>
            <person name="Ormeno-Orrillo E."/>
            <person name="Duran D."/>
            <person name="Rogel M.A."/>
            <person name="Rey L."/>
            <person name="Imperial J."/>
            <person name="Ruiz-Argueso T."/>
            <person name="Martinez-Romero E."/>
        </authorList>
    </citation>
    <scope>NUCLEOTIDE SEQUENCE [LARGE SCALE GENOMIC DNA]</scope>
    <source>
        <strain evidence="2 3">LMTR 13</strain>
    </source>
</reference>
<evidence type="ECO:0000313" key="3">
    <source>
        <dbReference type="Proteomes" id="UP000092839"/>
    </source>
</evidence>
<sequence>MFGPTCGLYRASLVLALANPAHASGIRTCRRSDSIGLIKKPSNGGGLSIGFLLLMLRECERVSSSVARIRIEEHKSMSSRP</sequence>
<dbReference type="STRING" id="1274631.LMTR13_19150"/>
<organism evidence="2 3">
    <name type="scientific">Bradyrhizobium icense</name>
    <dbReference type="NCBI Taxonomy" id="1274631"/>
    <lineage>
        <taxon>Bacteria</taxon>
        <taxon>Pseudomonadati</taxon>
        <taxon>Pseudomonadota</taxon>
        <taxon>Alphaproteobacteria</taxon>
        <taxon>Hyphomicrobiales</taxon>
        <taxon>Nitrobacteraceae</taxon>
        <taxon>Bradyrhizobium</taxon>
    </lineage>
</organism>
<evidence type="ECO:0008006" key="4">
    <source>
        <dbReference type="Google" id="ProtNLM"/>
    </source>
</evidence>
<feature type="signal peptide" evidence="1">
    <location>
        <begin position="1"/>
        <end position="23"/>
    </location>
</feature>
<dbReference type="Proteomes" id="UP000092839">
    <property type="component" value="Chromosome"/>
</dbReference>
<protein>
    <recommendedName>
        <fullName evidence="4">Secreted protein</fullName>
    </recommendedName>
</protein>
<evidence type="ECO:0000256" key="1">
    <source>
        <dbReference type="SAM" id="SignalP"/>
    </source>
</evidence>
<evidence type="ECO:0000313" key="2">
    <source>
        <dbReference type="EMBL" id="ANW01971.1"/>
    </source>
</evidence>
<accession>A0A1B1UGT8</accession>
<name>A0A1B1UGT8_9BRAD</name>
<gene>
    <name evidence="2" type="ORF">LMTR13_19150</name>
</gene>
<keyword evidence="3" id="KW-1185">Reference proteome</keyword>
<dbReference type="KEGG" id="bic:LMTR13_19150"/>
<keyword evidence="1" id="KW-0732">Signal</keyword>
<feature type="chain" id="PRO_5008530501" description="Secreted protein" evidence="1">
    <location>
        <begin position="24"/>
        <end position="81"/>
    </location>
</feature>
<proteinExistence type="predicted"/>
<dbReference type="AlphaFoldDB" id="A0A1B1UGT8"/>